<evidence type="ECO:0000259" key="1">
    <source>
        <dbReference type="Pfam" id="PF07859"/>
    </source>
</evidence>
<sequence>MSSRATLDERSRCTLLVNFHGSGFIFPRHGADDEFCRKMSQETGRTVLDVQYRLAPEHPFPAALNDAEDAVRWVLNQPHKFDQRISISGFSAGGNFALALTNLFPAETFHSLIAIYPVVDIHTAPELKVAPEPGKAIPLFMSRFFDACYVPTGYDKRDPRISPFYASTDRFPKRVMIVSASRDSLAVEAETLARKIAKEPGIDREVVQARMQGCEHGFDKRAIPGTIQWDAREKTYAMAAAMLLR</sequence>
<dbReference type="InterPro" id="IPR029058">
    <property type="entry name" value="AB_hydrolase_fold"/>
</dbReference>
<accession>A0A395HWA2</accession>
<keyword evidence="2" id="KW-0378">Hydrolase</keyword>
<feature type="domain" description="Alpha/beta hydrolase fold-3" evidence="1">
    <location>
        <begin position="16"/>
        <end position="218"/>
    </location>
</feature>
<dbReference type="Gene3D" id="3.40.50.1820">
    <property type="entry name" value="alpha/beta hydrolase"/>
    <property type="match status" value="1"/>
</dbReference>
<keyword evidence="3" id="KW-1185">Reference proteome</keyword>
<gene>
    <name evidence="2" type="ORF">BO97DRAFT_405554</name>
</gene>
<dbReference type="SUPFAM" id="SSF53474">
    <property type="entry name" value="alpha/beta-Hydrolases"/>
    <property type="match status" value="1"/>
</dbReference>
<dbReference type="PANTHER" id="PTHR23024">
    <property type="entry name" value="ARYLACETAMIDE DEACETYLASE"/>
    <property type="match status" value="1"/>
</dbReference>
<name>A0A395HWA2_ASPHC</name>
<protein>
    <submittedName>
        <fullName evidence="2">Alpha/beta-hydrolase</fullName>
    </submittedName>
</protein>
<organism evidence="2 3">
    <name type="scientific">Aspergillus homomorphus (strain CBS 101889)</name>
    <dbReference type="NCBI Taxonomy" id="1450537"/>
    <lineage>
        <taxon>Eukaryota</taxon>
        <taxon>Fungi</taxon>
        <taxon>Dikarya</taxon>
        <taxon>Ascomycota</taxon>
        <taxon>Pezizomycotina</taxon>
        <taxon>Eurotiomycetes</taxon>
        <taxon>Eurotiomycetidae</taxon>
        <taxon>Eurotiales</taxon>
        <taxon>Aspergillaceae</taxon>
        <taxon>Aspergillus</taxon>
        <taxon>Aspergillus subgen. Circumdati</taxon>
    </lineage>
</organism>
<dbReference type="OrthoDB" id="408631at2759"/>
<dbReference type="GeneID" id="37199500"/>
<dbReference type="STRING" id="1450537.A0A395HWA2"/>
<evidence type="ECO:0000313" key="3">
    <source>
        <dbReference type="Proteomes" id="UP000248961"/>
    </source>
</evidence>
<dbReference type="PANTHER" id="PTHR23024:SF242">
    <property type="entry name" value="ALPHA_BETA HYDROLASE FOLD-3 DOMAIN-CONTAINING PROTEIN-RELATED"/>
    <property type="match status" value="1"/>
</dbReference>
<proteinExistence type="predicted"/>
<dbReference type="VEuPathDB" id="FungiDB:BO97DRAFT_405554"/>
<dbReference type="AlphaFoldDB" id="A0A395HWA2"/>
<dbReference type="Proteomes" id="UP000248961">
    <property type="component" value="Unassembled WGS sequence"/>
</dbReference>
<dbReference type="InterPro" id="IPR050466">
    <property type="entry name" value="Carboxylest/Gibb_receptor"/>
</dbReference>
<dbReference type="InterPro" id="IPR013094">
    <property type="entry name" value="AB_hydrolase_3"/>
</dbReference>
<dbReference type="RefSeq" id="XP_025551346.1">
    <property type="nucleotide sequence ID" value="XM_025695211.1"/>
</dbReference>
<evidence type="ECO:0000313" key="2">
    <source>
        <dbReference type="EMBL" id="RAL12192.1"/>
    </source>
</evidence>
<dbReference type="Pfam" id="PF07859">
    <property type="entry name" value="Abhydrolase_3"/>
    <property type="match status" value="1"/>
</dbReference>
<dbReference type="EMBL" id="KZ824284">
    <property type="protein sequence ID" value="RAL12192.1"/>
    <property type="molecule type" value="Genomic_DNA"/>
</dbReference>
<reference evidence="2 3" key="1">
    <citation type="submission" date="2018-02" db="EMBL/GenBank/DDBJ databases">
        <title>The genomes of Aspergillus section Nigri reveals drivers in fungal speciation.</title>
        <authorList>
            <consortium name="DOE Joint Genome Institute"/>
            <person name="Vesth T.C."/>
            <person name="Nybo J."/>
            <person name="Theobald S."/>
            <person name="Brandl J."/>
            <person name="Frisvad J.C."/>
            <person name="Nielsen K.F."/>
            <person name="Lyhne E.K."/>
            <person name="Kogle M.E."/>
            <person name="Kuo A."/>
            <person name="Riley R."/>
            <person name="Clum A."/>
            <person name="Nolan M."/>
            <person name="Lipzen A."/>
            <person name="Salamov A."/>
            <person name="Henrissat B."/>
            <person name="Wiebenga A."/>
            <person name="De vries R.P."/>
            <person name="Grigoriev I.V."/>
            <person name="Mortensen U.H."/>
            <person name="Andersen M.R."/>
            <person name="Baker S.E."/>
        </authorList>
    </citation>
    <scope>NUCLEOTIDE SEQUENCE [LARGE SCALE GENOMIC DNA]</scope>
    <source>
        <strain evidence="2 3">CBS 101889</strain>
    </source>
</reference>
<dbReference type="GO" id="GO:0016787">
    <property type="term" value="F:hydrolase activity"/>
    <property type="evidence" value="ECO:0007669"/>
    <property type="project" value="UniProtKB-KW"/>
</dbReference>